<dbReference type="AlphaFoldDB" id="A0AAE4MET1"/>
<dbReference type="Pfam" id="PF07790">
    <property type="entry name" value="Pilin_N"/>
    <property type="match status" value="1"/>
</dbReference>
<dbReference type="NCBIfam" id="TIGR02537">
    <property type="entry name" value="arch_flag_Nterm"/>
    <property type="match status" value="1"/>
</dbReference>
<evidence type="ECO:0000313" key="3">
    <source>
        <dbReference type="EMBL" id="MDV0442695.1"/>
    </source>
</evidence>
<feature type="domain" description="Archaeal Type IV pilin N-terminal" evidence="2">
    <location>
        <begin position="5"/>
        <end position="70"/>
    </location>
</feature>
<protein>
    <recommendedName>
        <fullName evidence="2">Archaeal Type IV pilin N-terminal domain-containing protein</fullName>
    </recommendedName>
</protein>
<comment type="caution">
    <text evidence="3">The sequence shown here is derived from an EMBL/GenBank/DDBJ whole genome shotgun (WGS) entry which is preliminary data.</text>
</comment>
<name>A0AAE4MET1_9EURY</name>
<dbReference type="InterPro" id="IPR012859">
    <property type="entry name" value="Pilin_N_archaeal"/>
</dbReference>
<dbReference type="InterPro" id="IPR013373">
    <property type="entry name" value="Flagellin/pilin_N_arc"/>
</dbReference>
<keyword evidence="4" id="KW-1185">Reference proteome</keyword>
<gene>
    <name evidence="3" type="ORF">McpCs1_00370</name>
</gene>
<keyword evidence="1" id="KW-0472">Membrane</keyword>
<dbReference type="EMBL" id="JAWDKB010000001">
    <property type="protein sequence ID" value="MDV0442695.1"/>
    <property type="molecule type" value="Genomic_DNA"/>
</dbReference>
<keyword evidence="1" id="KW-1133">Transmembrane helix</keyword>
<sequence length="309" mass="34211">MKTDEGISPVIAIVVLIGFVIIAGAIISLTMFGTMEDMSGTLPDVRFQVSADGVSLYHAGGDSLPLRNLVFYDTLSKQNMTVQLIKGGANSEIDSVRDHDLFELSVWETGDKIRIIGGNLVALSIVGPDSRNHPALLYMGANAAVLPIGDMVPDEWIETPPTPPTPPVIPPTPPNFGDKNLIDDIFQPSQNSYFDFGSNPKVNLQEKIRLQELNITYPLPGDNTPVELKPQWSKYEWTKVTVTVYNNETGAVVYPTTYQLVEKNDVMTTIRIPHDILKTGYVCHITIEIWKDKNMENLVARQTVVITFI</sequence>
<feature type="transmembrane region" description="Helical" evidence="1">
    <location>
        <begin position="6"/>
        <end position="32"/>
    </location>
</feature>
<dbReference type="RefSeq" id="WP_338095248.1">
    <property type="nucleotide sequence ID" value="NZ_JAWDKB010000001.1"/>
</dbReference>
<evidence type="ECO:0000313" key="4">
    <source>
        <dbReference type="Proteomes" id="UP001283212"/>
    </source>
</evidence>
<proteinExistence type="predicted"/>
<reference evidence="3 4" key="1">
    <citation type="submission" date="2023-06" db="EMBL/GenBank/DDBJ databases">
        <title>Genome sequence of Methancorpusculaceae sp. Cs1.</title>
        <authorList>
            <person name="Protasov E."/>
            <person name="Platt K."/>
            <person name="Poehlein A."/>
            <person name="Daniel R."/>
            <person name="Brune A."/>
        </authorList>
    </citation>
    <scope>NUCLEOTIDE SEQUENCE [LARGE SCALE GENOMIC DNA]</scope>
    <source>
        <strain evidence="3 4">Cs1</strain>
    </source>
</reference>
<accession>A0AAE4MET1</accession>
<evidence type="ECO:0000259" key="2">
    <source>
        <dbReference type="Pfam" id="PF07790"/>
    </source>
</evidence>
<dbReference type="Proteomes" id="UP001283212">
    <property type="component" value="Unassembled WGS sequence"/>
</dbReference>
<keyword evidence="1" id="KW-0812">Transmembrane</keyword>
<evidence type="ECO:0000256" key="1">
    <source>
        <dbReference type="SAM" id="Phobius"/>
    </source>
</evidence>
<organism evidence="3 4">
    <name type="scientific">Methanorbis rubei</name>
    <dbReference type="NCBI Taxonomy" id="3028300"/>
    <lineage>
        <taxon>Archaea</taxon>
        <taxon>Methanobacteriati</taxon>
        <taxon>Methanobacteriota</taxon>
        <taxon>Stenosarchaea group</taxon>
        <taxon>Methanomicrobia</taxon>
        <taxon>Methanomicrobiales</taxon>
        <taxon>Methanocorpusculaceae</taxon>
        <taxon>Methanorbis</taxon>
    </lineage>
</organism>